<keyword evidence="2" id="KW-1133">Transmembrane helix</keyword>
<accession>A0A183A4S7</accession>
<dbReference type="PANTHER" id="PTHR12959">
    <property type="entry name" value="GPI TRANSAMIDASE COMPONENT PIG-T-RELATED"/>
    <property type="match status" value="1"/>
</dbReference>
<evidence type="ECO:0000313" key="3">
    <source>
        <dbReference type="EMBL" id="VDP50910.1"/>
    </source>
</evidence>
<dbReference type="WBParaSite" id="ECPE_0000196201-mRNA-1">
    <property type="protein sequence ID" value="ECPE_0000196201-mRNA-1"/>
    <property type="gene ID" value="ECPE_0000196201"/>
</dbReference>
<reference evidence="3 4" key="2">
    <citation type="submission" date="2018-11" db="EMBL/GenBank/DDBJ databases">
        <authorList>
            <consortium name="Pathogen Informatics"/>
        </authorList>
    </citation>
    <scope>NUCLEOTIDE SEQUENCE [LARGE SCALE GENOMIC DNA]</scope>
    <source>
        <strain evidence="3 4">Egypt</strain>
    </source>
</reference>
<proteinExistence type="predicted"/>
<dbReference type="EMBL" id="UZAN01020299">
    <property type="protein sequence ID" value="VDP50910.1"/>
    <property type="molecule type" value="Genomic_DNA"/>
</dbReference>
<dbReference type="GO" id="GO:0016255">
    <property type="term" value="P:attachment of GPI anchor to protein"/>
    <property type="evidence" value="ECO:0007669"/>
    <property type="project" value="InterPro"/>
</dbReference>
<dbReference type="PANTHER" id="PTHR12959:SF11">
    <property type="entry name" value="GPI TRANSAMIDASE COMPONENT PIG-T"/>
    <property type="match status" value="1"/>
</dbReference>
<keyword evidence="2" id="KW-0472">Membrane</keyword>
<dbReference type="GO" id="GO:0042765">
    <property type="term" value="C:GPI-anchor transamidase complex"/>
    <property type="evidence" value="ECO:0007669"/>
    <property type="project" value="InterPro"/>
</dbReference>
<evidence type="ECO:0000313" key="4">
    <source>
        <dbReference type="Proteomes" id="UP000272942"/>
    </source>
</evidence>
<evidence type="ECO:0000313" key="5">
    <source>
        <dbReference type="WBParaSite" id="ECPE_0000196201-mRNA-1"/>
    </source>
</evidence>
<sequence length="109" mass="11751">MGRTHLRPGDGFVRIYSPVVLVTMPTPDFSMPFNALCIVCSVVAVFFGSVHKVTTTQVVGKLPADAGSKLSRLSAKLWARLIGLRSKASGPYQSVSTATQEQSEPKKDQ</sequence>
<dbReference type="OrthoDB" id="6091469at2759"/>
<dbReference type="Proteomes" id="UP000272942">
    <property type="component" value="Unassembled WGS sequence"/>
</dbReference>
<feature type="region of interest" description="Disordered" evidence="1">
    <location>
        <begin position="88"/>
        <end position="109"/>
    </location>
</feature>
<gene>
    <name evidence="3" type="ORF">ECPE_LOCUS1962</name>
</gene>
<keyword evidence="2" id="KW-0812">Transmembrane</keyword>
<evidence type="ECO:0000256" key="2">
    <source>
        <dbReference type="SAM" id="Phobius"/>
    </source>
</evidence>
<evidence type="ECO:0000256" key="1">
    <source>
        <dbReference type="SAM" id="MobiDB-lite"/>
    </source>
</evidence>
<feature type="compositionally biased region" description="Polar residues" evidence="1">
    <location>
        <begin position="91"/>
        <end position="102"/>
    </location>
</feature>
<dbReference type="Pfam" id="PF04113">
    <property type="entry name" value="Gpi16"/>
    <property type="match status" value="1"/>
</dbReference>
<feature type="transmembrane region" description="Helical" evidence="2">
    <location>
        <begin position="29"/>
        <end position="47"/>
    </location>
</feature>
<reference evidence="5" key="1">
    <citation type="submission" date="2016-06" db="UniProtKB">
        <authorList>
            <consortium name="WormBaseParasite"/>
        </authorList>
    </citation>
    <scope>IDENTIFICATION</scope>
</reference>
<dbReference type="InterPro" id="IPR007245">
    <property type="entry name" value="PIG-T"/>
</dbReference>
<name>A0A183A4S7_9TREM</name>
<protein>
    <submittedName>
        <fullName evidence="5">Transmembrane protein</fullName>
    </submittedName>
</protein>
<dbReference type="AlphaFoldDB" id="A0A183A4S7"/>
<keyword evidence="4" id="KW-1185">Reference proteome</keyword>
<organism evidence="5">
    <name type="scientific">Echinostoma caproni</name>
    <dbReference type="NCBI Taxonomy" id="27848"/>
    <lineage>
        <taxon>Eukaryota</taxon>
        <taxon>Metazoa</taxon>
        <taxon>Spiralia</taxon>
        <taxon>Lophotrochozoa</taxon>
        <taxon>Platyhelminthes</taxon>
        <taxon>Trematoda</taxon>
        <taxon>Digenea</taxon>
        <taxon>Plagiorchiida</taxon>
        <taxon>Echinostomata</taxon>
        <taxon>Echinostomatoidea</taxon>
        <taxon>Echinostomatidae</taxon>
        <taxon>Echinostoma</taxon>
    </lineage>
</organism>